<sequence length="249" mass="28550">MKKEYGITSLTVRNLENNEFFQLMSESKDELEAFTKANKSEQVYATKLGDMEKLLETLQAGLHRSKASQTVASLETSDRERDDALSTLTGLVKAFSRVKEAGSKEAYDKLSKLFKNYAGLTSMSYEKETEAINHLLKELKDTDYQTALATLHLTTHVETLTKAQAQFEKAYKKRLAEQKGKAPSQNKEFRVKLQEIYDFLVDFTAINAYAYPDKKQYADLRDHLNAIRSRYKKRKPIKKITPTQPEEAK</sequence>
<accession>A0A139MBF2</accession>
<proteinExistence type="predicted"/>
<evidence type="ECO:0000313" key="1">
    <source>
        <dbReference type="EMBL" id="KXT61024.1"/>
    </source>
</evidence>
<evidence type="ECO:0000313" key="2">
    <source>
        <dbReference type="Proteomes" id="UP000070541"/>
    </source>
</evidence>
<reference evidence="1 2" key="1">
    <citation type="submission" date="2016-01" db="EMBL/GenBank/DDBJ databases">
        <title>Highly variable Streptococcus oralis are common among viridans streptococci isolated from primates.</title>
        <authorList>
            <person name="Denapaite D."/>
            <person name="Rieger M."/>
            <person name="Koendgen S."/>
            <person name="Brueckner R."/>
            <person name="Ochigava I."/>
            <person name="Kappeler P."/>
            <person name="Maetz-Rensing K."/>
            <person name="Leendertz F."/>
            <person name="Hakenbeck R."/>
        </authorList>
    </citation>
    <scope>NUCLEOTIDE SEQUENCE [LARGE SCALE GENOMIC DNA]</scope>
    <source>
        <strain evidence="1 2">DD05</strain>
    </source>
</reference>
<dbReference type="Proteomes" id="UP000070541">
    <property type="component" value="Unassembled WGS sequence"/>
</dbReference>
<dbReference type="Pfam" id="PF19775">
    <property type="entry name" value="DUF6261"/>
    <property type="match status" value="1"/>
</dbReference>
<comment type="caution">
    <text evidence="1">The sequence shown here is derived from an EMBL/GenBank/DDBJ whole genome shotgun (WGS) entry which is preliminary data.</text>
</comment>
<dbReference type="AlphaFoldDB" id="A0A139MBF2"/>
<dbReference type="PATRIC" id="fig|1303.76.peg.579"/>
<dbReference type="InterPro" id="IPR046228">
    <property type="entry name" value="DUF6261"/>
</dbReference>
<dbReference type="EMBL" id="LQOG01000017">
    <property type="protein sequence ID" value="KXT61024.1"/>
    <property type="molecule type" value="Genomic_DNA"/>
</dbReference>
<dbReference type="RefSeq" id="WP_061417000.1">
    <property type="nucleotide sequence ID" value="NZ_KQ969037.1"/>
</dbReference>
<gene>
    <name evidence="1" type="ORF">SORDD05_00554</name>
</gene>
<protein>
    <submittedName>
        <fullName evidence="1">Uncharacterized protein</fullName>
    </submittedName>
</protein>
<name>A0A139MBF2_STROR</name>
<organism evidence="1 2">
    <name type="scientific">Streptococcus oralis</name>
    <dbReference type="NCBI Taxonomy" id="1303"/>
    <lineage>
        <taxon>Bacteria</taxon>
        <taxon>Bacillati</taxon>
        <taxon>Bacillota</taxon>
        <taxon>Bacilli</taxon>
        <taxon>Lactobacillales</taxon>
        <taxon>Streptococcaceae</taxon>
        <taxon>Streptococcus</taxon>
    </lineage>
</organism>